<dbReference type="GO" id="GO:0042910">
    <property type="term" value="F:xenobiotic transmembrane transporter activity"/>
    <property type="evidence" value="ECO:0007669"/>
    <property type="project" value="TreeGrafter"/>
</dbReference>
<dbReference type="Pfam" id="PF00873">
    <property type="entry name" value="ACR_tran"/>
    <property type="match status" value="1"/>
</dbReference>
<proteinExistence type="predicted"/>
<accession>A0A7W2FFI7</accession>
<dbReference type="RefSeq" id="WP_182157703.1">
    <property type="nucleotide sequence ID" value="NZ_JACEZU010000067.1"/>
</dbReference>
<evidence type="ECO:0000313" key="2">
    <source>
        <dbReference type="Proteomes" id="UP000573499"/>
    </source>
</evidence>
<organism evidence="1 2">
    <name type="scientific">Rugamonas apoptosis</name>
    <dbReference type="NCBI Taxonomy" id="2758570"/>
    <lineage>
        <taxon>Bacteria</taxon>
        <taxon>Pseudomonadati</taxon>
        <taxon>Pseudomonadota</taxon>
        <taxon>Betaproteobacteria</taxon>
        <taxon>Burkholderiales</taxon>
        <taxon>Oxalobacteraceae</taxon>
        <taxon>Telluria group</taxon>
        <taxon>Rugamonas</taxon>
    </lineage>
</organism>
<reference evidence="1 2" key="1">
    <citation type="submission" date="2020-07" db="EMBL/GenBank/DDBJ databases">
        <title>Novel species isolated from subtropical streams in China.</title>
        <authorList>
            <person name="Lu H."/>
        </authorList>
    </citation>
    <scope>NUCLEOTIDE SEQUENCE [LARGE SCALE GENOMIC DNA]</scope>
    <source>
        <strain evidence="1 2">LX47W</strain>
    </source>
</reference>
<feature type="non-terminal residue" evidence="1">
    <location>
        <position position="86"/>
    </location>
</feature>
<dbReference type="PANTHER" id="PTHR32063">
    <property type="match status" value="1"/>
</dbReference>
<dbReference type="PANTHER" id="PTHR32063:SF24">
    <property type="entry name" value="CATION EFFLUX SYSTEM (ACRB_ACRD_ACRF FAMILY)"/>
    <property type="match status" value="1"/>
</dbReference>
<evidence type="ECO:0000313" key="1">
    <source>
        <dbReference type="EMBL" id="MBA5690758.1"/>
    </source>
</evidence>
<dbReference type="InterPro" id="IPR001036">
    <property type="entry name" value="Acrflvin-R"/>
</dbReference>
<dbReference type="SUPFAM" id="SSF82693">
    <property type="entry name" value="Multidrug efflux transporter AcrB pore domain, PN1, PN2, PC1 and PC2 subdomains"/>
    <property type="match status" value="1"/>
</dbReference>
<comment type="caution">
    <text evidence="1">The sequence shown here is derived from an EMBL/GenBank/DDBJ whole genome shotgun (WGS) entry which is preliminary data.</text>
</comment>
<dbReference type="Proteomes" id="UP000573499">
    <property type="component" value="Unassembled WGS sequence"/>
</dbReference>
<dbReference type="Gene3D" id="3.30.70.1430">
    <property type="entry name" value="Multidrug efflux transporter AcrB pore domain"/>
    <property type="match status" value="1"/>
</dbReference>
<dbReference type="EMBL" id="JACEZU010000067">
    <property type="protein sequence ID" value="MBA5690758.1"/>
    <property type="molecule type" value="Genomic_DNA"/>
</dbReference>
<feature type="non-terminal residue" evidence="1">
    <location>
        <position position="1"/>
    </location>
</feature>
<dbReference type="Gene3D" id="3.30.70.1320">
    <property type="entry name" value="Multidrug efflux transporter AcrB pore domain like"/>
    <property type="match status" value="1"/>
</dbReference>
<protein>
    <submittedName>
        <fullName evidence="1">Efflux RND transporter permease subunit</fullName>
    </submittedName>
</protein>
<name>A0A7W2FFI7_9BURK</name>
<keyword evidence="2" id="KW-1185">Reference proteome</keyword>
<sequence length="86" mass="9308">ISGLSVVTLTFADGTDDYFARQQVLEKLQNVTLPTGLQPGLAPLTTAVGEVFRYIVEAPPGMDPNEVRALQDWVVRPQLRIVSGVA</sequence>
<gene>
    <name evidence="1" type="ORF">H3H39_27460</name>
</gene>
<dbReference type="AlphaFoldDB" id="A0A7W2FFI7"/>
<dbReference type="GO" id="GO:0005886">
    <property type="term" value="C:plasma membrane"/>
    <property type="evidence" value="ECO:0007669"/>
    <property type="project" value="TreeGrafter"/>
</dbReference>